<name>A0A4P9UKR7_METBY</name>
<evidence type="ECO:0000313" key="7">
    <source>
        <dbReference type="Proteomes" id="UP000305881"/>
    </source>
</evidence>
<evidence type="ECO:0000313" key="6">
    <source>
        <dbReference type="EMBL" id="QCW81839.1"/>
    </source>
</evidence>
<dbReference type="PROSITE" id="PS00688">
    <property type="entry name" value="SIGMA54_INTERACT_3"/>
    <property type="match status" value="1"/>
</dbReference>
<dbReference type="SUPFAM" id="SSF52540">
    <property type="entry name" value="P-loop containing nucleoside triphosphate hydrolases"/>
    <property type="match status" value="1"/>
</dbReference>
<evidence type="ECO:0000256" key="2">
    <source>
        <dbReference type="ARBA" id="ARBA00022840"/>
    </source>
</evidence>
<dbReference type="Pfam" id="PF25601">
    <property type="entry name" value="AAA_lid_14"/>
    <property type="match status" value="1"/>
</dbReference>
<proteinExistence type="predicted"/>
<dbReference type="PANTHER" id="PTHR32071:SF99">
    <property type="entry name" value="TRANSCRIPTIONAL REGULATORY PROTEIN"/>
    <property type="match status" value="1"/>
</dbReference>
<accession>A0A4P9UKR7</accession>
<dbReference type="GO" id="GO:0043565">
    <property type="term" value="F:sequence-specific DNA binding"/>
    <property type="evidence" value="ECO:0007669"/>
    <property type="project" value="InterPro"/>
</dbReference>
<keyword evidence="3" id="KW-0805">Transcription regulation</keyword>
<dbReference type="InterPro" id="IPR058031">
    <property type="entry name" value="AAA_lid_NorR"/>
</dbReference>
<dbReference type="PANTHER" id="PTHR32071">
    <property type="entry name" value="TRANSCRIPTIONAL REGULATORY PROTEIN"/>
    <property type="match status" value="1"/>
</dbReference>
<dbReference type="EMBL" id="CP035467">
    <property type="protein sequence ID" value="QCW81839.1"/>
    <property type="molecule type" value="Genomic_DNA"/>
</dbReference>
<dbReference type="Gene3D" id="3.30.450.40">
    <property type="match status" value="1"/>
</dbReference>
<dbReference type="Pfam" id="PF02954">
    <property type="entry name" value="HTH_8"/>
    <property type="match status" value="1"/>
</dbReference>
<dbReference type="SUPFAM" id="SSF46689">
    <property type="entry name" value="Homeodomain-like"/>
    <property type="match status" value="1"/>
</dbReference>
<dbReference type="Gene3D" id="3.40.50.300">
    <property type="entry name" value="P-loop containing nucleotide triphosphate hydrolases"/>
    <property type="match status" value="1"/>
</dbReference>
<dbReference type="Gene3D" id="1.10.10.60">
    <property type="entry name" value="Homeodomain-like"/>
    <property type="match status" value="1"/>
</dbReference>
<evidence type="ECO:0000259" key="5">
    <source>
        <dbReference type="PROSITE" id="PS50045"/>
    </source>
</evidence>
<reference evidence="7" key="1">
    <citation type="journal article" date="2019" name="J. Bacteriol.">
        <title>A Mutagenic Screen Identifies a TonB-Dependent Receptor Required for the Lanthanide Metal Switch in the Type I Methanotroph 'Methylotuvimicrobium buryatense' 5GB1C.</title>
        <authorList>
            <person name="Groom J.D."/>
            <person name="Ford S.M."/>
            <person name="Pesesky M.W."/>
            <person name="Lidstrom M.E."/>
        </authorList>
    </citation>
    <scope>NUCLEOTIDE SEQUENCE [LARGE SCALE GENOMIC DNA]</scope>
    <source>
        <strain evidence="7">5GB1C</strain>
    </source>
</reference>
<dbReference type="SMART" id="SM00382">
    <property type="entry name" value="AAA"/>
    <property type="match status" value="1"/>
</dbReference>
<gene>
    <name evidence="6" type="ORF">EQU24_05930</name>
</gene>
<dbReference type="GO" id="GO:0005524">
    <property type="term" value="F:ATP binding"/>
    <property type="evidence" value="ECO:0007669"/>
    <property type="project" value="UniProtKB-KW"/>
</dbReference>
<dbReference type="InterPro" id="IPR003593">
    <property type="entry name" value="AAA+_ATPase"/>
</dbReference>
<organism evidence="6 7">
    <name type="scientific">Methylotuvimicrobium buryatense</name>
    <name type="common">Methylomicrobium buryatense</name>
    <dbReference type="NCBI Taxonomy" id="95641"/>
    <lineage>
        <taxon>Bacteria</taxon>
        <taxon>Pseudomonadati</taxon>
        <taxon>Pseudomonadota</taxon>
        <taxon>Gammaproteobacteria</taxon>
        <taxon>Methylococcales</taxon>
        <taxon>Methylococcaceae</taxon>
        <taxon>Methylotuvimicrobium</taxon>
    </lineage>
</organism>
<dbReference type="InterPro" id="IPR027417">
    <property type="entry name" value="P-loop_NTPase"/>
</dbReference>
<protein>
    <submittedName>
        <fullName evidence="6">Sigma-54-dependent Fis family transcriptional regulator</fullName>
    </submittedName>
</protein>
<dbReference type="OrthoDB" id="9804019at2"/>
<keyword evidence="2" id="KW-0067">ATP-binding</keyword>
<dbReference type="PRINTS" id="PR01590">
    <property type="entry name" value="HTHFIS"/>
</dbReference>
<evidence type="ECO:0000256" key="3">
    <source>
        <dbReference type="ARBA" id="ARBA00023015"/>
    </source>
</evidence>
<evidence type="ECO:0000256" key="1">
    <source>
        <dbReference type="ARBA" id="ARBA00022741"/>
    </source>
</evidence>
<dbReference type="KEGG" id="mbur:EQU24_05930"/>
<evidence type="ECO:0000256" key="4">
    <source>
        <dbReference type="ARBA" id="ARBA00023163"/>
    </source>
</evidence>
<keyword evidence="7" id="KW-1185">Reference proteome</keyword>
<dbReference type="InterPro" id="IPR002197">
    <property type="entry name" value="HTH_Fis"/>
</dbReference>
<keyword evidence="4" id="KW-0804">Transcription</keyword>
<keyword evidence="1" id="KW-0547">Nucleotide-binding</keyword>
<dbReference type="FunFam" id="3.40.50.300:FF:000006">
    <property type="entry name" value="DNA-binding transcriptional regulator NtrC"/>
    <property type="match status" value="1"/>
</dbReference>
<dbReference type="PROSITE" id="PS00675">
    <property type="entry name" value="SIGMA54_INTERACT_1"/>
    <property type="match status" value="1"/>
</dbReference>
<dbReference type="GO" id="GO:0006355">
    <property type="term" value="P:regulation of DNA-templated transcription"/>
    <property type="evidence" value="ECO:0007669"/>
    <property type="project" value="InterPro"/>
</dbReference>
<dbReference type="InterPro" id="IPR025662">
    <property type="entry name" value="Sigma_54_int_dom_ATP-bd_1"/>
</dbReference>
<sequence length="590" mass="67020">MNMDILLPRDLTMAREALSNRHRLNNDLYRPSQAWQWMNQTRTLPEQQDWVRSEVQQAWRRCREEYQLPLGHFSEWQYCGMKPPTVSQSNESNEILKIIQQIEENFLPFMVESGLMMVITSDSGDLLHLLGDLESYAYFLKRMNDHHINWHEAAIGNNGPGSAVVLRKPIAFQGMEHYLSLLHPYTTVGYPIIEDNGKLLAVIGLIGDCRQNMNALFAFLHLICVLINGNFPIAADPDAQQRILQQIGLYRTKRRESNIDFNHEADTLKPMIKKAVKLQRYHIPILVTGESGVGKDYFVNLIKQAGPRKNGPLIAINCASIPHELIESELFGYEAGSFTGARNSGKPGKFRLADRGTLFLDEIGDMSFELQSTLLRVLETSEFTPVGGTRSVRVDVQVVAATNVNLLEAVEAGRFRRDLYYRLNGAQIHLPPLRERSDKVPLIHRVMKQELDKLPVEERVEFSSDVIALFEQHSWPGNVRQLLNVLRSTLYTAQSSLITQDDLPDDFKAELNNKDNSAVGTRINNRQFIPSQSMSLADWEAYGIKTALLECEGNISLAAKKLGITRSTLYKKIERFGLDRSGAQPSFHFQ</sequence>
<dbReference type="InterPro" id="IPR002078">
    <property type="entry name" value="Sigma_54_int"/>
</dbReference>
<dbReference type="STRING" id="675511.GCA_000341735_01825"/>
<feature type="domain" description="Sigma-54 factor interaction" evidence="5">
    <location>
        <begin position="261"/>
        <end position="491"/>
    </location>
</feature>
<dbReference type="InterPro" id="IPR029016">
    <property type="entry name" value="GAF-like_dom_sf"/>
</dbReference>
<dbReference type="Proteomes" id="UP000305881">
    <property type="component" value="Chromosome"/>
</dbReference>
<dbReference type="Pfam" id="PF00158">
    <property type="entry name" value="Sigma54_activat"/>
    <property type="match status" value="1"/>
</dbReference>
<dbReference type="InterPro" id="IPR025944">
    <property type="entry name" value="Sigma_54_int_dom_CS"/>
</dbReference>
<dbReference type="PROSITE" id="PS50045">
    <property type="entry name" value="SIGMA54_INTERACT_4"/>
    <property type="match status" value="1"/>
</dbReference>
<dbReference type="InterPro" id="IPR009057">
    <property type="entry name" value="Homeodomain-like_sf"/>
</dbReference>
<dbReference type="Gene3D" id="1.10.8.60">
    <property type="match status" value="1"/>
</dbReference>
<dbReference type="AlphaFoldDB" id="A0A4P9UKR7"/>
<dbReference type="CDD" id="cd00009">
    <property type="entry name" value="AAA"/>
    <property type="match status" value="1"/>
</dbReference>